<organism evidence="5 6">
    <name type="scientific">Spiribacter salinus</name>
    <dbReference type="NCBI Taxonomy" id="1335746"/>
    <lineage>
        <taxon>Bacteria</taxon>
        <taxon>Pseudomonadati</taxon>
        <taxon>Pseudomonadota</taxon>
        <taxon>Gammaproteobacteria</taxon>
        <taxon>Chromatiales</taxon>
        <taxon>Ectothiorhodospiraceae</taxon>
        <taxon>Spiribacter</taxon>
    </lineage>
</organism>
<comment type="caution">
    <text evidence="5">The sequence shown here is derived from an EMBL/GenBank/DDBJ whole genome shotgun (WGS) entry which is preliminary data.</text>
</comment>
<dbReference type="EMBL" id="VIFK01000426">
    <property type="protein sequence ID" value="TQE94361.1"/>
    <property type="molecule type" value="Genomic_DNA"/>
</dbReference>
<feature type="domain" description="HTH araC/xylS-type" evidence="4">
    <location>
        <begin position="1"/>
        <end position="71"/>
    </location>
</feature>
<dbReference type="AlphaFoldDB" id="A0A540VC76"/>
<sequence>AGVPAAARLAGCSRRRFSSLARAEAGDSFLAQLTAARLERAAELLASGRHSVTGTALATGFNDLSHFSHSF</sequence>
<gene>
    <name evidence="5" type="ORF">FKY71_17700</name>
</gene>
<evidence type="ECO:0000313" key="5">
    <source>
        <dbReference type="EMBL" id="TQE94361.1"/>
    </source>
</evidence>
<name>A0A540VC76_9GAMM</name>
<dbReference type="Pfam" id="PF12833">
    <property type="entry name" value="HTH_18"/>
    <property type="match status" value="1"/>
</dbReference>
<dbReference type="PROSITE" id="PS01124">
    <property type="entry name" value="HTH_ARAC_FAMILY_2"/>
    <property type="match status" value="1"/>
</dbReference>
<reference evidence="5 6" key="1">
    <citation type="submission" date="2019-06" db="EMBL/GenBank/DDBJ databases">
        <title>Metagenome assembled Genome of Spiribacter salinus SL48-SHIP from the microbial mat of Salt Lake 48 (Novosibirsk region, Russia).</title>
        <authorList>
            <person name="Shipova A."/>
            <person name="Rozanov A.S."/>
            <person name="Bryanskaya A.V."/>
            <person name="Peltek S.E."/>
        </authorList>
    </citation>
    <scope>NUCLEOTIDE SEQUENCE [LARGE SCALE GENOMIC DNA]</scope>
    <source>
        <strain evidence="5">SL48-SHIP-2</strain>
    </source>
</reference>
<keyword evidence="2" id="KW-0238">DNA-binding</keyword>
<dbReference type="SMART" id="SM00342">
    <property type="entry name" value="HTH_ARAC"/>
    <property type="match status" value="1"/>
</dbReference>
<evidence type="ECO:0000256" key="1">
    <source>
        <dbReference type="ARBA" id="ARBA00023015"/>
    </source>
</evidence>
<dbReference type="GO" id="GO:0043565">
    <property type="term" value="F:sequence-specific DNA binding"/>
    <property type="evidence" value="ECO:0007669"/>
    <property type="project" value="InterPro"/>
</dbReference>
<dbReference type="PANTHER" id="PTHR43280">
    <property type="entry name" value="ARAC-FAMILY TRANSCRIPTIONAL REGULATOR"/>
    <property type="match status" value="1"/>
</dbReference>
<dbReference type="PANTHER" id="PTHR43280:SF28">
    <property type="entry name" value="HTH-TYPE TRANSCRIPTIONAL ACTIVATOR RHAS"/>
    <property type="match status" value="1"/>
</dbReference>
<dbReference type="InterPro" id="IPR009057">
    <property type="entry name" value="Homeodomain-like_sf"/>
</dbReference>
<evidence type="ECO:0000259" key="4">
    <source>
        <dbReference type="PROSITE" id="PS01124"/>
    </source>
</evidence>
<evidence type="ECO:0000313" key="6">
    <source>
        <dbReference type="Proteomes" id="UP000315400"/>
    </source>
</evidence>
<proteinExistence type="predicted"/>
<accession>A0A540VC76</accession>
<protein>
    <submittedName>
        <fullName evidence="5">Helix-turn-helix domain-containing protein</fullName>
    </submittedName>
</protein>
<dbReference type="GO" id="GO:0003700">
    <property type="term" value="F:DNA-binding transcription factor activity"/>
    <property type="evidence" value="ECO:0007669"/>
    <property type="project" value="InterPro"/>
</dbReference>
<keyword evidence="1" id="KW-0805">Transcription regulation</keyword>
<keyword evidence="3" id="KW-0804">Transcription</keyword>
<evidence type="ECO:0000256" key="2">
    <source>
        <dbReference type="ARBA" id="ARBA00023125"/>
    </source>
</evidence>
<dbReference type="Proteomes" id="UP000315400">
    <property type="component" value="Unassembled WGS sequence"/>
</dbReference>
<dbReference type="Gene3D" id="1.10.10.60">
    <property type="entry name" value="Homeodomain-like"/>
    <property type="match status" value="1"/>
</dbReference>
<dbReference type="InterPro" id="IPR018060">
    <property type="entry name" value="HTH_AraC"/>
</dbReference>
<feature type="non-terminal residue" evidence="5">
    <location>
        <position position="1"/>
    </location>
</feature>
<dbReference type="SUPFAM" id="SSF46689">
    <property type="entry name" value="Homeodomain-like"/>
    <property type="match status" value="1"/>
</dbReference>
<evidence type="ECO:0000256" key="3">
    <source>
        <dbReference type="ARBA" id="ARBA00023163"/>
    </source>
</evidence>